<dbReference type="SMART" id="SM00458">
    <property type="entry name" value="RICIN"/>
    <property type="match status" value="1"/>
</dbReference>
<evidence type="ECO:0000313" key="4">
    <source>
        <dbReference type="Proteomes" id="UP000001861"/>
    </source>
</evidence>
<dbReference type="KEGG" id="cci:CC1G_12142"/>
<dbReference type="SUPFAM" id="SSF50370">
    <property type="entry name" value="Ricin B-like lectins"/>
    <property type="match status" value="1"/>
</dbReference>
<dbReference type="InParanoid" id="A8P6Y2"/>
<feature type="chain" id="PRO_5002727683" description="Ricin B lectin domain-containing protein" evidence="1">
    <location>
        <begin position="23"/>
        <end position="249"/>
    </location>
</feature>
<proteinExistence type="predicted"/>
<dbReference type="InterPro" id="IPR035992">
    <property type="entry name" value="Ricin_B-like_lectins"/>
</dbReference>
<evidence type="ECO:0000313" key="3">
    <source>
        <dbReference type="EMBL" id="EAU82562.1"/>
    </source>
</evidence>
<accession>A8P6Y2</accession>
<sequence length="249" mass="26953">MSLKLHTAVALALSLVAGKAAAAPSLQELRGCSNQLFTQGNLYTLSSARTNEGLVQCDYLYRNPEDQTTAEAHCWYDKTGNLVRLPDTPVPGIDSDERCATILVPAGFYRLRTSEDGKCVTAMGEGSGAVELQECATDIWSNAKQIWHPQGSTLQVAGTAFDCLEVPESTSANGMNLRIAACNAASANQQFEHLPEKWFVAIPNEKITWLGDSSQCLDIPNGQAADGTPVQLKDCDDNRATQTWYLQPV</sequence>
<dbReference type="VEuPathDB" id="FungiDB:CC1G_12142"/>
<organism evidence="3 4">
    <name type="scientific">Coprinopsis cinerea (strain Okayama-7 / 130 / ATCC MYA-4618 / FGSC 9003)</name>
    <name type="common">Inky cap fungus</name>
    <name type="synonym">Hormographiella aspergillata</name>
    <dbReference type="NCBI Taxonomy" id="240176"/>
    <lineage>
        <taxon>Eukaryota</taxon>
        <taxon>Fungi</taxon>
        <taxon>Dikarya</taxon>
        <taxon>Basidiomycota</taxon>
        <taxon>Agaricomycotina</taxon>
        <taxon>Agaricomycetes</taxon>
        <taxon>Agaricomycetidae</taxon>
        <taxon>Agaricales</taxon>
        <taxon>Agaricineae</taxon>
        <taxon>Psathyrellaceae</taxon>
        <taxon>Coprinopsis</taxon>
    </lineage>
</organism>
<dbReference type="Proteomes" id="UP000001861">
    <property type="component" value="Unassembled WGS sequence"/>
</dbReference>
<name>A8P6Y2_COPC7</name>
<dbReference type="Pfam" id="PF00652">
    <property type="entry name" value="Ricin_B_lectin"/>
    <property type="match status" value="1"/>
</dbReference>
<dbReference type="OrthoDB" id="6770063at2759"/>
<reference evidence="3 4" key="1">
    <citation type="journal article" date="2010" name="Proc. Natl. Acad. Sci. U.S.A.">
        <title>Insights into evolution of multicellular fungi from the assembled chromosomes of the mushroom Coprinopsis cinerea (Coprinus cinereus).</title>
        <authorList>
            <person name="Stajich J.E."/>
            <person name="Wilke S.K."/>
            <person name="Ahren D."/>
            <person name="Au C.H."/>
            <person name="Birren B.W."/>
            <person name="Borodovsky M."/>
            <person name="Burns C."/>
            <person name="Canback B."/>
            <person name="Casselton L.A."/>
            <person name="Cheng C.K."/>
            <person name="Deng J."/>
            <person name="Dietrich F.S."/>
            <person name="Fargo D.C."/>
            <person name="Farman M.L."/>
            <person name="Gathman A.C."/>
            <person name="Goldberg J."/>
            <person name="Guigo R."/>
            <person name="Hoegger P.J."/>
            <person name="Hooker J.B."/>
            <person name="Huggins A."/>
            <person name="James T.Y."/>
            <person name="Kamada T."/>
            <person name="Kilaru S."/>
            <person name="Kodira C."/>
            <person name="Kues U."/>
            <person name="Kupfer D."/>
            <person name="Kwan H.S."/>
            <person name="Lomsadze A."/>
            <person name="Li W."/>
            <person name="Lilly W.W."/>
            <person name="Ma L.J."/>
            <person name="Mackey A.J."/>
            <person name="Manning G."/>
            <person name="Martin F."/>
            <person name="Muraguchi H."/>
            <person name="Natvig D.O."/>
            <person name="Palmerini H."/>
            <person name="Ramesh M.A."/>
            <person name="Rehmeyer C.J."/>
            <person name="Roe B.A."/>
            <person name="Shenoy N."/>
            <person name="Stanke M."/>
            <person name="Ter-Hovhannisyan V."/>
            <person name="Tunlid A."/>
            <person name="Velagapudi R."/>
            <person name="Vision T.J."/>
            <person name="Zeng Q."/>
            <person name="Zolan M.E."/>
            <person name="Pukkila P.J."/>
        </authorList>
    </citation>
    <scope>NUCLEOTIDE SEQUENCE [LARGE SCALE GENOMIC DNA]</scope>
    <source>
        <strain evidence="4">Okayama-7 / 130 / ATCC MYA-4618 / FGSC 9003</strain>
    </source>
</reference>
<dbReference type="EMBL" id="AACS02000005">
    <property type="protein sequence ID" value="EAU82562.1"/>
    <property type="molecule type" value="Genomic_DNA"/>
</dbReference>
<dbReference type="PROSITE" id="PS50231">
    <property type="entry name" value="RICIN_B_LECTIN"/>
    <property type="match status" value="1"/>
</dbReference>
<keyword evidence="1" id="KW-0732">Signal</keyword>
<dbReference type="CDD" id="cd00161">
    <property type="entry name" value="beta-trefoil_Ricin-like"/>
    <property type="match status" value="1"/>
</dbReference>
<comment type="caution">
    <text evidence="3">The sequence shown here is derived from an EMBL/GenBank/DDBJ whole genome shotgun (WGS) entry which is preliminary data.</text>
</comment>
<dbReference type="OMA" id="ECATDIW"/>
<gene>
    <name evidence="3" type="ORF">CC1G_12142</name>
</gene>
<feature type="signal peptide" evidence="1">
    <location>
        <begin position="1"/>
        <end position="22"/>
    </location>
</feature>
<dbReference type="AlphaFoldDB" id="A8P6Y2"/>
<dbReference type="Gene3D" id="2.80.10.50">
    <property type="match status" value="2"/>
</dbReference>
<evidence type="ECO:0000256" key="1">
    <source>
        <dbReference type="SAM" id="SignalP"/>
    </source>
</evidence>
<dbReference type="GeneID" id="6015860"/>
<evidence type="ECO:0000259" key="2">
    <source>
        <dbReference type="SMART" id="SM00458"/>
    </source>
</evidence>
<dbReference type="InterPro" id="IPR000772">
    <property type="entry name" value="Ricin_B_lectin"/>
</dbReference>
<feature type="domain" description="Ricin B lectin" evidence="2">
    <location>
        <begin position="107"/>
        <end position="247"/>
    </location>
</feature>
<dbReference type="RefSeq" id="XP_001839251.1">
    <property type="nucleotide sequence ID" value="XM_001839199.1"/>
</dbReference>
<keyword evidence="4" id="KW-1185">Reference proteome</keyword>
<protein>
    <recommendedName>
        <fullName evidence="2">Ricin B lectin domain-containing protein</fullName>
    </recommendedName>
</protein>